<keyword evidence="2" id="KW-0812">Transmembrane</keyword>
<accession>A0A225SLM3</accession>
<gene>
    <name evidence="3" type="ORF">CEJ45_24095</name>
</gene>
<reference evidence="3 4" key="1">
    <citation type="journal article" date="2010" name="Int. J. Syst. Evol. Microbiol.">
        <title>Reclassification of Herbaspirillum putei as a later heterotypic synonym of Herbaspirillum huttiense, with the description of H. huttiense subsp. huttiense subsp. nov. and H. huttiense subsp. putei subsp. nov., comb. nov., and description of Herbaspirillum aquaticum sp. nov.</title>
        <authorList>
            <person name="Dobritsa A.P."/>
            <person name="Reddy M.C."/>
            <person name="Samadpour M."/>
        </authorList>
    </citation>
    <scope>NUCLEOTIDE SEQUENCE [LARGE SCALE GENOMIC DNA]</scope>
    <source>
        <strain evidence="3 4">IEH 4430</strain>
    </source>
</reference>
<comment type="caution">
    <text evidence="3">The sequence shown here is derived from an EMBL/GenBank/DDBJ whole genome shotgun (WGS) entry which is preliminary data.</text>
</comment>
<evidence type="ECO:0000256" key="2">
    <source>
        <dbReference type="SAM" id="Phobius"/>
    </source>
</evidence>
<evidence type="ECO:0000313" key="4">
    <source>
        <dbReference type="Proteomes" id="UP000214747"/>
    </source>
</evidence>
<proteinExistence type="predicted"/>
<dbReference type="Proteomes" id="UP000214747">
    <property type="component" value="Unassembled WGS sequence"/>
</dbReference>
<dbReference type="AlphaFoldDB" id="A0A225SLM3"/>
<dbReference type="EMBL" id="NJGV01000039">
    <property type="protein sequence ID" value="OWY31837.1"/>
    <property type="molecule type" value="Genomic_DNA"/>
</dbReference>
<keyword evidence="1" id="KW-0175">Coiled coil</keyword>
<feature type="coiled-coil region" evidence="1">
    <location>
        <begin position="159"/>
        <end position="189"/>
    </location>
</feature>
<keyword evidence="2" id="KW-0472">Membrane</keyword>
<sequence>MTENVLVAQLRQAKAKWMDLYDSLPDQVPASQGTVSKAAITSWFDFNIAGLDRFFRQEEMDAGIVSVYLPSIMSSVANIEGHMLNAVSNGPNWLAQTTQTLMSLLWTIRSSLPWLLRDGGSEADLAKFPRIQEIITQANAIEALFAKATGYEDQINRSVANAKSQEAALQDQIEKINVSERQAKTAETNATASSVAAKAEKEKVDQYVSTLSEAIEAQKKLFAEFEAKRESIDATLEGASKVAMARSFQERRKALGETQDRWRNIFIVGIGGLAVFGYLLGMQFVDIVKSAGGIPGDTLGLALLLVRFLVLGPLVWLTWFAARQYGHVLRLTEDYAFKEAAAHAFVGYRTEMGEDAEMLRLLREYAIENFGANPVRTLSKNEPVTPLNEVLDKTLGKVSPDKLAEILSTLLKKEPK</sequence>
<protein>
    <submittedName>
        <fullName evidence="3">Uncharacterized protein</fullName>
    </submittedName>
</protein>
<feature type="transmembrane region" description="Helical" evidence="2">
    <location>
        <begin position="301"/>
        <end position="322"/>
    </location>
</feature>
<keyword evidence="2" id="KW-1133">Transmembrane helix</keyword>
<organism evidence="3 4">
    <name type="scientific">Herbaspirillum aquaticum</name>
    <dbReference type="NCBI Taxonomy" id="568783"/>
    <lineage>
        <taxon>Bacteria</taxon>
        <taxon>Pseudomonadati</taxon>
        <taxon>Pseudomonadota</taxon>
        <taxon>Betaproteobacteria</taxon>
        <taxon>Burkholderiales</taxon>
        <taxon>Oxalobacteraceae</taxon>
        <taxon>Herbaspirillum</taxon>
    </lineage>
</organism>
<evidence type="ECO:0000256" key="1">
    <source>
        <dbReference type="SAM" id="Coils"/>
    </source>
</evidence>
<keyword evidence="4" id="KW-1185">Reference proteome</keyword>
<dbReference type="RefSeq" id="WP_088757510.1">
    <property type="nucleotide sequence ID" value="NZ_NJGV01000039.1"/>
</dbReference>
<feature type="transmembrane region" description="Helical" evidence="2">
    <location>
        <begin position="262"/>
        <end position="281"/>
    </location>
</feature>
<name>A0A225SLM3_9BURK</name>
<evidence type="ECO:0000313" key="3">
    <source>
        <dbReference type="EMBL" id="OWY31837.1"/>
    </source>
</evidence>